<feature type="chain" id="PRO_5018246290" evidence="1">
    <location>
        <begin position="26"/>
        <end position="311"/>
    </location>
</feature>
<keyword evidence="1" id="KW-0732">Signal</keyword>
<dbReference type="RefSeq" id="WP_123202174.1">
    <property type="nucleotide sequence ID" value="NZ_RJMB01000016.1"/>
</dbReference>
<feature type="domain" description="GP-PDE" evidence="2">
    <location>
        <begin position="46"/>
        <end position="295"/>
    </location>
</feature>
<evidence type="ECO:0000313" key="4">
    <source>
        <dbReference type="Proteomes" id="UP000269198"/>
    </source>
</evidence>
<proteinExistence type="predicted"/>
<keyword evidence="4" id="KW-1185">Reference proteome</keyword>
<dbReference type="Gene3D" id="3.20.20.190">
    <property type="entry name" value="Phosphatidylinositol (PI) phosphodiesterase"/>
    <property type="match status" value="1"/>
</dbReference>
<dbReference type="InterPro" id="IPR030395">
    <property type="entry name" value="GP_PDE_dom"/>
</dbReference>
<dbReference type="Proteomes" id="UP000269198">
    <property type="component" value="Unassembled WGS sequence"/>
</dbReference>
<evidence type="ECO:0000313" key="3">
    <source>
        <dbReference type="EMBL" id="RNL83467.1"/>
    </source>
</evidence>
<dbReference type="Pfam" id="PF03009">
    <property type="entry name" value="GDPD"/>
    <property type="match status" value="1"/>
</dbReference>
<dbReference type="PANTHER" id="PTHR46211">
    <property type="entry name" value="GLYCEROPHOSPHORYL DIESTER PHOSPHODIESTERASE"/>
    <property type="match status" value="1"/>
</dbReference>
<organism evidence="3 4">
    <name type="scientific">Halostreptopolyspora alba</name>
    <dbReference type="NCBI Taxonomy" id="2487137"/>
    <lineage>
        <taxon>Bacteria</taxon>
        <taxon>Bacillati</taxon>
        <taxon>Actinomycetota</taxon>
        <taxon>Actinomycetes</taxon>
        <taxon>Streptosporangiales</taxon>
        <taxon>Nocardiopsidaceae</taxon>
        <taxon>Halostreptopolyspora</taxon>
    </lineage>
</organism>
<dbReference type="EMBL" id="RJMB01000016">
    <property type="protein sequence ID" value="RNL83467.1"/>
    <property type="molecule type" value="Genomic_DNA"/>
</dbReference>
<comment type="caution">
    <text evidence="3">The sequence shown here is derived from an EMBL/GenBank/DDBJ whole genome shotgun (WGS) entry which is preliminary data.</text>
</comment>
<accession>A0A3N0E6I8</accession>
<feature type="signal peptide" evidence="1">
    <location>
        <begin position="1"/>
        <end position="25"/>
    </location>
</feature>
<dbReference type="PANTHER" id="PTHR46211:SF1">
    <property type="entry name" value="GLYCEROPHOSPHODIESTER PHOSPHODIESTERASE, CYTOPLASMIC"/>
    <property type="match status" value="1"/>
</dbReference>
<protein>
    <submittedName>
        <fullName evidence="3">Glycerophosphodiester phosphodiesterase</fullName>
    </submittedName>
</protein>
<reference evidence="3 4" key="1">
    <citation type="submission" date="2018-11" db="EMBL/GenBank/DDBJ databases">
        <title>The genome draft of YIM 96095.</title>
        <authorList>
            <person name="Tang S.-K."/>
            <person name="Chunyu W.-X."/>
            <person name="Feng Y.-Z."/>
        </authorList>
    </citation>
    <scope>NUCLEOTIDE SEQUENCE [LARGE SCALE GENOMIC DNA]</scope>
    <source>
        <strain evidence="3 4">YIM 96095</strain>
    </source>
</reference>
<name>A0A3N0E6I8_9ACTN</name>
<dbReference type="GO" id="GO:0006629">
    <property type="term" value="P:lipid metabolic process"/>
    <property type="evidence" value="ECO:0007669"/>
    <property type="project" value="InterPro"/>
</dbReference>
<dbReference type="GO" id="GO:0008081">
    <property type="term" value="F:phosphoric diester hydrolase activity"/>
    <property type="evidence" value="ECO:0007669"/>
    <property type="project" value="InterPro"/>
</dbReference>
<dbReference type="SUPFAM" id="SSF51695">
    <property type="entry name" value="PLC-like phosphodiesterases"/>
    <property type="match status" value="1"/>
</dbReference>
<gene>
    <name evidence="3" type="ORF">EFW17_15800</name>
</gene>
<evidence type="ECO:0000256" key="1">
    <source>
        <dbReference type="SAM" id="SignalP"/>
    </source>
</evidence>
<dbReference type="AlphaFoldDB" id="A0A3N0E6I8"/>
<evidence type="ECO:0000259" key="2">
    <source>
        <dbReference type="PROSITE" id="PS51704"/>
    </source>
</evidence>
<dbReference type="OrthoDB" id="9758957at2"/>
<dbReference type="InterPro" id="IPR017946">
    <property type="entry name" value="PLC-like_Pdiesterase_TIM-brl"/>
</dbReference>
<dbReference type="PROSITE" id="PS51704">
    <property type="entry name" value="GP_PDE"/>
    <property type="match status" value="1"/>
</dbReference>
<sequence>MFQRLGVVAATATVAVVGGGGAAVAVPVTESTADTAPNGAPRARVVTDVAHRGASGHAPENTLAAIDEASEHDATAAEVDVQRSSDGELVIIHDTTLERTTDVEQIYPDRSSYDVADFTLEELKELDAGSWFGGAYAGEQVPTLEEVLDRMEERGLNLLLEIKSPSLYPGIESDIAETLRDNPRWLAPGGDEAHRLVIQSFDWESTERSHDELPRVTHGLLGEVPEDEIADYATWADQINPNHTNLDADYVDAVHEADMEVFPYTMNDAESLRSVIDKGADGVISDYPDVAREVIQEEDGVRLPRKRRPLP</sequence>